<dbReference type="PANTHER" id="PTHR10371">
    <property type="entry name" value="NADH DEHYDROGENASE UBIQUINONE FLAVOPROTEIN 2, MITOCHONDRIAL"/>
    <property type="match status" value="1"/>
</dbReference>
<keyword evidence="3" id="KW-0479">Metal-binding</keyword>
<keyword evidence="9" id="KW-1185">Reference proteome</keyword>
<feature type="compositionally biased region" description="Basic and acidic residues" evidence="7">
    <location>
        <begin position="262"/>
        <end position="274"/>
    </location>
</feature>
<organism evidence="8 9">
    <name type="scientific">Algimonas ampicilliniresistens</name>
    <dbReference type="NCBI Taxonomy" id="1298735"/>
    <lineage>
        <taxon>Bacteria</taxon>
        <taxon>Pseudomonadati</taxon>
        <taxon>Pseudomonadota</taxon>
        <taxon>Alphaproteobacteria</taxon>
        <taxon>Maricaulales</taxon>
        <taxon>Robiginitomaculaceae</taxon>
        <taxon>Algimonas</taxon>
    </lineage>
</organism>
<dbReference type="InterPro" id="IPR041921">
    <property type="entry name" value="NuoE_N"/>
</dbReference>
<proteinExistence type="inferred from homology"/>
<evidence type="ECO:0000256" key="4">
    <source>
        <dbReference type="ARBA" id="ARBA00023004"/>
    </source>
</evidence>
<evidence type="ECO:0000313" key="9">
    <source>
        <dbReference type="Proteomes" id="UP001161391"/>
    </source>
</evidence>
<reference evidence="8" key="2">
    <citation type="submission" date="2023-01" db="EMBL/GenBank/DDBJ databases">
        <title>Draft genome sequence of Algimonas ampicilliniresistens strain NBRC 108219.</title>
        <authorList>
            <person name="Sun Q."/>
            <person name="Mori K."/>
        </authorList>
    </citation>
    <scope>NUCLEOTIDE SEQUENCE</scope>
    <source>
        <strain evidence="8">NBRC 108219</strain>
    </source>
</reference>
<dbReference type="Gene3D" id="3.40.30.10">
    <property type="entry name" value="Glutaredoxin"/>
    <property type="match status" value="1"/>
</dbReference>
<dbReference type="EMBL" id="BSNK01000001">
    <property type="protein sequence ID" value="GLQ23452.1"/>
    <property type="molecule type" value="Genomic_DNA"/>
</dbReference>
<dbReference type="InterPro" id="IPR042128">
    <property type="entry name" value="NuoE_dom"/>
</dbReference>
<dbReference type="SUPFAM" id="SSF52833">
    <property type="entry name" value="Thioredoxin-like"/>
    <property type="match status" value="1"/>
</dbReference>
<dbReference type="Gene3D" id="1.10.10.1590">
    <property type="entry name" value="NADH-quinone oxidoreductase subunit E"/>
    <property type="match status" value="1"/>
</dbReference>
<evidence type="ECO:0000256" key="5">
    <source>
        <dbReference type="ARBA" id="ARBA00023014"/>
    </source>
</evidence>
<keyword evidence="2" id="KW-0001">2Fe-2S</keyword>
<dbReference type="InterPro" id="IPR036249">
    <property type="entry name" value="Thioredoxin-like_sf"/>
</dbReference>
<comment type="similarity">
    <text evidence="1">Belongs to the complex I 24 kDa subunit family.</text>
</comment>
<feature type="compositionally biased region" description="Basic residues" evidence="7">
    <location>
        <begin position="379"/>
        <end position="390"/>
    </location>
</feature>
<evidence type="ECO:0000256" key="1">
    <source>
        <dbReference type="ARBA" id="ARBA00010643"/>
    </source>
</evidence>
<dbReference type="InterPro" id="IPR002023">
    <property type="entry name" value="NuoE-like"/>
</dbReference>
<evidence type="ECO:0000256" key="6">
    <source>
        <dbReference type="ARBA" id="ARBA00034078"/>
    </source>
</evidence>
<keyword evidence="4" id="KW-0408">Iron</keyword>
<evidence type="ECO:0000256" key="7">
    <source>
        <dbReference type="SAM" id="MobiDB-lite"/>
    </source>
</evidence>
<evidence type="ECO:0000256" key="2">
    <source>
        <dbReference type="ARBA" id="ARBA00022714"/>
    </source>
</evidence>
<gene>
    <name evidence="8" type="primary">nuoE</name>
    <name evidence="8" type="ORF">GCM10007853_13260</name>
</gene>
<evidence type="ECO:0000256" key="3">
    <source>
        <dbReference type="ARBA" id="ARBA00022723"/>
    </source>
</evidence>
<comment type="cofactor">
    <cofactor evidence="6">
        <name>[2Fe-2S] cluster</name>
        <dbReference type="ChEBI" id="CHEBI:190135"/>
    </cofactor>
</comment>
<sequence length="390" mass="43281">MSARRLASVQPTDVKLSPEAQADIARWTKKYPADRQRSALIPALWIAQKDAGGWLPEMILREVGDRLGMAYIRVYEVATFYTMFNLAPVGEYHIQLCGTTPCWLRGSDALKDVLTRRVGPQNTVSADGKFSWIEVECLGACANAPMCQISTDVDEDPYYEDLTPESFEALIDNLAAGKAVERGPQQIDRLNSAPEGGQKTLIGKGAFHIEKLVKLPNAEKSVKLNYYEWDPKERRATRGGWVDPKRKASPDPKKRASNLGRDLSKGLVEDEPKKGLPGRTTAKAKPQLIYTDGPSDGTPDDLKKIKGVGPVFEADLNDKGVYYYRQIAAWKKSDIKAVESIIDKFPGRIERDDWVKQAKVLAKGAAKSKPDPKGAKQAPVRRKRAMKDKA</sequence>
<keyword evidence="5" id="KW-0411">Iron-sulfur</keyword>
<feature type="region of interest" description="Disordered" evidence="7">
    <location>
        <begin position="237"/>
        <end position="301"/>
    </location>
</feature>
<feature type="compositionally biased region" description="Basic and acidic residues" evidence="7">
    <location>
        <begin position="243"/>
        <end position="254"/>
    </location>
</feature>
<dbReference type="Proteomes" id="UP001161391">
    <property type="component" value="Unassembled WGS sequence"/>
</dbReference>
<dbReference type="NCBIfam" id="TIGR01958">
    <property type="entry name" value="nuoE_fam"/>
    <property type="match status" value="1"/>
</dbReference>
<dbReference type="PROSITE" id="PS01099">
    <property type="entry name" value="COMPLEX1_24K"/>
    <property type="match status" value="1"/>
</dbReference>
<feature type="region of interest" description="Disordered" evidence="7">
    <location>
        <begin position="363"/>
        <end position="390"/>
    </location>
</feature>
<protein>
    <submittedName>
        <fullName evidence="8">NADH dehydrogenase subunit E</fullName>
    </submittedName>
</protein>
<accession>A0ABQ5VAU0</accession>
<evidence type="ECO:0000313" key="8">
    <source>
        <dbReference type="EMBL" id="GLQ23452.1"/>
    </source>
</evidence>
<dbReference type="Pfam" id="PF01257">
    <property type="entry name" value="2Fe-2S_thioredx"/>
    <property type="match status" value="1"/>
</dbReference>
<reference evidence="8" key="1">
    <citation type="journal article" date="2014" name="Int. J. Syst. Evol. Microbiol.">
        <title>Complete genome of a new Firmicutes species belonging to the dominant human colonic microbiota ('Ruminococcus bicirculans') reveals two chromosomes and a selective capacity to utilize plant glucans.</title>
        <authorList>
            <consortium name="NISC Comparative Sequencing Program"/>
            <person name="Wegmann U."/>
            <person name="Louis P."/>
            <person name="Goesmann A."/>
            <person name="Henrissat B."/>
            <person name="Duncan S.H."/>
            <person name="Flint H.J."/>
        </authorList>
    </citation>
    <scope>NUCLEOTIDE SEQUENCE</scope>
    <source>
        <strain evidence="8">NBRC 108219</strain>
    </source>
</reference>
<dbReference type="RefSeq" id="WP_284388908.1">
    <property type="nucleotide sequence ID" value="NZ_BSNK01000001.1"/>
</dbReference>
<dbReference type="CDD" id="cd03064">
    <property type="entry name" value="TRX_Fd_NuoE"/>
    <property type="match status" value="1"/>
</dbReference>
<name>A0ABQ5VAU0_9PROT</name>
<dbReference type="PANTHER" id="PTHR10371:SF3">
    <property type="entry name" value="NADH DEHYDROGENASE [UBIQUINONE] FLAVOPROTEIN 2, MITOCHONDRIAL"/>
    <property type="match status" value="1"/>
</dbReference>
<comment type="caution">
    <text evidence="8">The sequence shown here is derived from an EMBL/GenBank/DDBJ whole genome shotgun (WGS) entry which is preliminary data.</text>
</comment>